<dbReference type="InterPro" id="IPR006638">
    <property type="entry name" value="Elp3/MiaA/NifB-like_rSAM"/>
</dbReference>
<dbReference type="PROSITE" id="PS50926">
    <property type="entry name" value="TRAM"/>
    <property type="match status" value="1"/>
</dbReference>
<feature type="binding site" evidence="11">
    <location>
        <position position="45"/>
    </location>
    <ligand>
        <name>[4Fe-4S] cluster</name>
        <dbReference type="ChEBI" id="CHEBI:49883"/>
        <label>1</label>
    </ligand>
</feature>
<keyword evidence="16" id="KW-1185">Reference proteome</keyword>
<dbReference type="GO" id="GO:0051539">
    <property type="term" value="F:4 iron, 4 sulfur cluster binding"/>
    <property type="evidence" value="ECO:0007669"/>
    <property type="project" value="UniProtKB-UniRule"/>
</dbReference>
<keyword evidence="4 11" id="KW-0808">Transferase</keyword>
<dbReference type="PROSITE" id="PS51449">
    <property type="entry name" value="MTTASE_N"/>
    <property type="match status" value="1"/>
</dbReference>
<dbReference type="InterPro" id="IPR023404">
    <property type="entry name" value="rSAM_horseshoe"/>
</dbReference>
<evidence type="ECO:0000313" key="16">
    <source>
        <dbReference type="Proteomes" id="UP000449710"/>
    </source>
</evidence>
<dbReference type="RefSeq" id="WP_160721688.1">
    <property type="nucleotide sequence ID" value="NZ_SUMG01000011.1"/>
</dbReference>
<evidence type="ECO:0000256" key="1">
    <source>
        <dbReference type="ARBA" id="ARBA00003234"/>
    </source>
</evidence>
<evidence type="ECO:0000259" key="14">
    <source>
        <dbReference type="PROSITE" id="PS51918"/>
    </source>
</evidence>
<dbReference type="FunFam" id="3.80.30.20:FF:000001">
    <property type="entry name" value="tRNA-2-methylthio-N(6)-dimethylallyladenosine synthase 2"/>
    <property type="match status" value="1"/>
</dbReference>
<evidence type="ECO:0000256" key="6">
    <source>
        <dbReference type="ARBA" id="ARBA00022694"/>
    </source>
</evidence>
<comment type="caution">
    <text evidence="15">The sequence shown here is derived from an EMBL/GenBank/DDBJ whole genome shotgun (WGS) entry which is preliminary data.</text>
</comment>
<dbReference type="PROSITE" id="PS51918">
    <property type="entry name" value="RADICAL_SAM"/>
    <property type="match status" value="1"/>
</dbReference>
<dbReference type="InterPro" id="IPR038135">
    <property type="entry name" value="Methylthiotransferase_N_sf"/>
</dbReference>
<comment type="function">
    <text evidence="1 11">Catalyzes the methylthiolation of N6-(dimethylallyl)adenosine (i(6)A), leading to the formation of 2-methylthio-N6-(dimethylallyl)adenosine (ms(2)i(6)A) at position 37 in tRNAs that read codons beginning with uridine.</text>
</comment>
<dbReference type="SFLD" id="SFLDG01061">
    <property type="entry name" value="methylthiotransferase"/>
    <property type="match status" value="1"/>
</dbReference>
<evidence type="ECO:0000256" key="10">
    <source>
        <dbReference type="ARBA" id="ARBA00033765"/>
    </source>
</evidence>
<comment type="similarity">
    <text evidence="11">Belongs to the methylthiotransferase family. MiaB subfamily.</text>
</comment>
<feature type="binding site" evidence="11">
    <location>
        <position position="198"/>
    </location>
    <ligand>
        <name>[4Fe-4S] cluster</name>
        <dbReference type="ChEBI" id="CHEBI:49883"/>
        <label>2</label>
        <note>4Fe-4S-S-AdoMet</note>
    </ligand>
</feature>
<dbReference type="SFLD" id="SFLDG01082">
    <property type="entry name" value="B12-binding_domain_containing"/>
    <property type="match status" value="1"/>
</dbReference>
<dbReference type="SUPFAM" id="SSF102114">
    <property type="entry name" value="Radical SAM enzymes"/>
    <property type="match status" value="1"/>
</dbReference>
<keyword evidence="2 11" id="KW-0004">4Fe-4S</keyword>
<evidence type="ECO:0000256" key="8">
    <source>
        <dbReference type="ARBA" id="ARBA00023004"/>
    </source>
</evidence>
<keyword evidence="7 11" id="KW-0479">Metal-binding</keyword>
<dbReference type="HAMAP" id="MF_01864">
    <property type="entry name" value="tRNA_metthiotr_MiaB"/>
    <property type="match status" value="1"/>
</dbReference>
<dbReference type="Pfam" id="PF04055">
    <property type="entry name" value="Radical_SAM"/>
    <property type="match status" value="1"/>
</dbReference>
<evidence type="ECO:0000256" key="3">
    <source>
        <dbReference type="ARBA" id="ARBA00022490"/>
    </source>
</evidence>
<dbReference type="GO" id="GO:0005829">
    <property type="term" value="C:cytosol"/>
    <property type="evidence" value="ECO:0007669"/>
    <property type="project" value="TreeGrafter"/>
</dbReference>
<keyword evidence="9 11" id="KW-0411">Iron-sulfur</keyword>
<dbReference type="InterPro" id="IPR006463">
    <property type="entry name" value="MiaB_methiolase"/>
</dbReference>
<dbReference type="InterPro" id="IPR020612">
    <property type="entry name" value="Methylthiotransferase_CS"/>
</dbReference>
<evidence type="ECO:0000259" key="13">
    <source>
        <dbReference type="PROSITE" id="PS51449"/>
    </source>
</evidence>
<feature type="domain" description="MTTase N-terminal" evidence="13">
    <location>
        <begin position="36"/>
        <end position="154"/>
    </location>
</feature>
<dbReference type="AlphaFoldDB" id="A0AA43XKY1"/>
<dbReference type="NCBIfam" id="TIGR00089">
    <property type="entry name" value="MiaB/RimO family radical SAM methylthiotransferase"/>
    <property type="match status" value="1"/>
</dbReference>
<accession>A0AA43XKY1</accession>
<evidence type="ECO:0000256" key="2">
    <source>
        <dbReference type="ARBA" id="ARBA00022485"/>
    </source>
</evidence>
<dbReference type="InterPro" id="IPR005839">
    <property type="entry name" value="Methylthiotransferase"/>
</dbReference>
<feature type="binding site" evidence="11">
    <location>
        <position position="195"/>
    </location>
    <ligand>
        <name>[4Fe-4S] cluster</name>
        <dbReference type="ChEBI" id="CHEBI:49883"/>
        <label>2</label>
        <note>4Fe-4S-S-AdoMet</note>
    </ligand>
</feature>
<name>A0AA43XKY1_9CLOT</name>
<gene>
    <name evidence="11 15" type="primary">miaB</name>
    <name evidence="15" type="ORF">ISALK_09575</name>
</gene>
<feature type="binding site" evidence="11">
    <location>
        <position position="191"/>
    </location>
    <ligand>
        <name>[4Fe-4S] cluster</name>
        <dbReference type="ChEBI" id="CHEBI:49883"/>
        <label>2</label>
        <note>4Fe-4S-S-AdoMet</note>
    </ligand>
</feature>
<comment type="subunit">
    <text evidence="11">Monomer.</text>
</comment>
<evidence type="ECO:0000313" key="15">
    <source>
        <dbReference type="EMBL" id="NBG88750.1"/>
    </source>
</evidence>
<comment type="subcellular location">
    <subcellularLocation>
        <location evidence="11">Cytoplasm</location>
    </subcellularLocation>
</comment>
<sequence length="472" mass="54143">MKRNTTKEPSISNINEIINSLKENNRFHEIETGEERNYLIETYGCQMNEHDSEKLEGFLTQMGYEKTNSRESADLIIFNTCCVRENAELKVYGKLGALKHLKKRHKDLIIAVCGCMMQQEHVVKYIQKTYPHVDLIFGTHNLHNFPSLLEKTLNNKEAIVDVWDQEGEVIEGLPVNRRYGIKSYVNIMYGCNNFCSYCIVPYTRGRERSRKVSDILVEIKDLISKGSKEVMLLGQNVNSYGKTLEREVDFSDLLEEVVKIQGIERIRFMTSHPKDLSDKLIDTMAKHSKICNHIHLPLQAGSNKVLKEMNRKYTQEDYLTIVQKVRKKIPGIAITTDIIIGFPNESPEDFQETLKVAKFAEFDSAFTFLYSIREGTPAASKEWQVPEEIKKERFQALKNLIDSTAYQNNQRYLNRKVSVLVEGTSKKNDKVLTGRTETSKTVNFPGDQTLIGEILTVKITAAKTYSFDGVII</sequence>
<dbReference type="InterPro" id="IPR058240">
    <property type="entry name" value="rSAM_sf"/>
</dbReference>
<evidence type="ECO:0000256" key="4">
    <source>
        <dbReference type="ARBA" id="ARBA00022679"/>
    </source>
</evidence>
<keyword evidence="8 11" id="KW-0408">Iron</keyword>
<feature type="domain" description="TRAM" evidence="12">
    <location>
        <begin position="410"/>
        <end position="472"/>
    </location>
</feature>
<dbReference type="PANTHER" id="PTHR43020">
    <property type="entry name" value="CDK5 REGULATORY SUBUNIT-ASSOCIATED PROTEIN 1"/>
    <property type="match status" value="1"/>
</dbReference>
<dbReference type="PANTHER" id="PTHR43020:SF2">
    <property type="entry name" value="MITOCHONDRIAL TRNA METHYLTHIOTRANSFERASE CDK5RAP1"/>
    <property type="match status" value="1"/>
</dbReference>
<comment type="cofactor">
    <cofactor evidence="11">
        <name>[4Fe-4S] cluster</name>
        <dbReference type="ChEBI" id="CHEBI:49883"/>
    </cofactor>
    <text evidence="11">Binds 2 [4Fe-4S] clusters. One cluster is coordinated with 3 cysteines and an exchangeable S-adenosyl-L-methionine.</text>
</comment>
<feature type="domain" description="Radical SAM core" evidence="14">
    <location>
        <begin position="177"/>
        <end position="407"/>
    </location>
</feature>
<feature type="binding site" evidence="11">
    <location>
        <position position="81"/>
    </location>
    <ligand>
        <name>[4Fe-4S] cluster</name>
        <dbReference type="ChEBI" id="CHEBI:49883"/>
        <label>1</label>
    </ligand>
</feature>
<evidence type="ECO:0000259" key="12">
    <source>
        <dbReference type="PROSITE" id="PS50926"/>
    </source>
</evidence>
<feature type="binding site" evidence="11">
    <location>
        <position position="115"/>
    </location>
    <ligand>
        <name>[4Fe-4S] cluster</name>
        <dbReference type="ChEBI" id="CHEBI:49883"/>
        <label>1</label>
    </ligand>
</feature>
<dbReference type="InterPro" id="IPR002792">
    <property type="entry name" value="TRAM_dom"/>
</dbReference>
<evidence type="ECO:0000256" key="7">
    <source>
        <dbReference type="ARBA" id="ARBA00022723"/>
    </source>
</evidence>
<evidence type="ECO:0000256" key="11">
    <source>
        <dbReference type="HAMAP-Rule" id="MF_01864"/>
    </source>
</evidence>
<dbReference type="Pfam" id="PF01938">
    <property type="entry name" value="TRAM"/>
    <property type="match status" value="1"/>
</dbReference>
<proteinExistence type="inferred from homology"/>
<organism evidence="15 16">
    <name type="scientific">Isachenkonia alkalipeptolytica</name>
    <dbReference type="NCBI Taxonomy" id="2565777"/>
    <lineage>
        <taxon>Bacteria</taxon>
        <taxon>Bacillati</taxon>
        <taxon>Bacillota</taxon>
        <taxon>Clostridia</taxon>
        <taxon>Eubacteriales</taxon>
        <taxon>Clostridiaceae</taxon>
        <taxon>Isachenkonia</taxon>
    </lineage>
</organism>
<dbReference type="PROSITE" id="PS01278">
    <property type="entry name" value="MTTASE_RADICAL"/>
    <property type="match status" value="1"/>
</dbReference>
<keyword evidence="5 11" id="KW-0949">S-adenosyl-L-methionine</keyword>
<dbReference type="SFLD" id="SFLDF00273">
    <property type="entry name" value="(dimethylallyl)adenosine_tRNA"/>
    <property type="match status" value="1"/>
</dbReference>
<dbReference type="InterPro" id="IPR007197">
    <property type="entry name" value="rSAM"/>
</dbReference>
<dbReference type="Pfam" id="PF00919">
    <property type="entry name" value="UPF0004"/>
    <property type="match status" value="1"/>
</dbReference>
<dbReference type="EMBL" id="SUMG01000011">
    <property type="protein sequence ID" value="NBG88750.1"/>
    <property type="molecule type" value="Genomic_DNA"/>
</dbReference>
<protein>
    <recommendedName>
        <fullName evidence="10 11">tRNA-2-methylthio-N(6)-dimethylallyladenosine synthase</fullName>
        <ecNumber evidence="10 11">2.8.4.3</ecNumber>
    </recommendedName>
    <alternativeName>
        <fullName evidence="11">(Dimethylallyl)adenosine tRNA methylthiotransferase MiaB</fullName>
    </alternativeName>
    <alternativeName>
        <fullName evidence="11">tRNA-i(6)A37 methylthiotransferase</fullName>
    </alternativeName>
</protein>
<dbReference type="CDD" id="cd01335">
    <property type="entry name" value="Radical_SAM"/>
    <property type="match status" value="1"/>
</dbReference>
<keyword evidence="6 11" id="KW-0819">tRNA processing</keyword>
<dbReference type="SFLD" id="SFLDS00029">
    <property type="entry name" value="Radical_SAM"/>
    <property type="match status" value="1"/>
</dbReference>
<evidence type="ECO:0000256" key="5">
    <source>
        <dbReference type="ARBA" id="ARBA00022691"/>
    </source>
</evidence>
<reference evidence="15 16" key="1">
    <citation type="submission" date="2019-04" db="EMBL/GenBank/DDBJ databases">
        <title>Isachenkonia alkalipeptolytica gen. nov. sp. nov. a new anaerobic, alkiliphilic organothrophic bacterium capable to reduce synthesized ferrihydrite isolated from a soda lake.</title>
        <authorList>
            <person name="Toshchakov S.V."/>
            <person name="Zavarzina D.G."/>
            <person name="Zhilina T.N."/>
            <person name="Kostrikina N.A."/>
            <person name="Kublanov I.V."/>
        </authorList>
    </citation>
    <scope>NUCLEOTIDE SEQUENCE [LARGE SCALE GENOMIC DNA]</scope>
    <source>
        <strain evidence="15 16">Z-1701</strain>
    </source>
</reference>
<dbReference type="GO" id="GO:0035597">
    <property type="term" value="F:tRNA-2-methylthio-N(6)-dimethylallyladenosine(37) synthase activity"/>
    <property type="evidence" value="ECO:0007669"/>
    <property type="project" value="UniProtKB-EC"/>
</dbReference>
<dbReference type="Gene3D" id="3.40.50.12160">
    <property type="entry name" value="Methylthiotransferase, N-terminal domain"/>
    <property type="match status" value="1"/>
</dbReference>
<dbReference type="Proteomes" id="UP000449710">
    <property type="component" value="Unassembled WGS sequence"/>
</dbReference>
<dbReference type="Gene3D" id="3.80.30.20">
    <property type="entry name" value="tm_1862 like domain"/>
    <property type="match status" value="1"/>
</dbReference>
<dbReference type="InterPro" id="IPR013848">
    <property type="entry name" value="Methylthiotransferase_N"/>
</dbReference>
<comment type="catalytic activity">
    <reaction evidence="11">
        <text>N(6)-dimethylallyladenosine(37) in tRNA + (sulfur carrier)-SH + AH2 + 2 S-adenosyl-L-methionine = 2-methylsulfanyl-N(6)-dimethylallyladenosine(37) in tRNA + (sulfur carrier)-H + 5'-deoxyadenosine + L-methionine + A + S-adenosyl-L-homocysteine + 2 H(+)</text>
        <dbReference type="Rhea" id="RHEA:37067"/>
        <dbReference type="Rhea" id="RHEA-COMP:10375"/>
        <dbReference type="Rhea" id="RHEA-COMP:10376"/>
        <dbReference type="Rhea" id="RHEA-COMP:14737"/>
        <dbReference type="Rhea" id="RHEA-COMP:14739"/>
        <dbReference type="ChEBI" id="CHEBI:13193"/>
        <dbReference type="ChEBI" id="CHEBI:15378"/>
        <dbReference type="ChEBI" id="CHEBI:17319"/>
        <dbReference type="ChEBI" id="CHEBI:17499"/>
        <dbReference type="ChEBI" id="CHEBI:29917"/>
        <dbReference type="ChEBI" id="CHEBI:57844"/>
        <dbReference type="ChEBI" id="CHEBI:57856"/>
        <dbReference type="ChEBI" id="CHEBI:59789"/>
        <dbReference type="ChEBI" id="CHEBI:64428"/>
        <dbReference type="ChEBI" id="CHEBI:74415"/>
        <dbReference type="ChEBI" id="CHEBI:74417"/>
        <dbReference type="EC" id="2.8.4.3"/>
    </reaction>
</comment>
<dbReference type="SMART" id="SM00729">
    <property type="entry name" value="Elp3"/>
    <property type="match status" value="1"/>
</dbReference>
<keyword evidence="3 11" id="KW-0963">Cytoplasm</keyword>
<dbReference type="FunFam" id="3.40.50.12160:FF:000006">
    <property type="entry name" value="tRNA-2-methylthio-N(6)-dimethylallyladenosine synthase"/>
    <property type="match status" value="1"/>
</dbReference>
<dbReference type="NCBIfam" id="TIGR01574">
    <property type="entry name" value="miaB-methiolase"/>
    <property type="match status" value="1"/>
</dbReference>
<dbReference type="GO" id="GO:0046872">
    <property type="term" value="F:metal ion binding"/>
    <property type="evidence" value="ECO:0007669"/>
    <property type="project" value="UniProtKB-KW"/>
</dbReference>
<dbReference type="EC" id="2.8.4.3" evidence="10 11"/>
<evidence type="ECO:0000256" key="9">
    <source>
        <dbReference type="ARBA" id="ARBA00023014"/>
    </source>
</evidence>